<evidence type="ECO:0000313" key="2">
    <source>
        <dbReference type="EMBL" id="WEW54622.1"/>
    </source>
</evidence>
<name>A0AAF0DBT9_9EURO</name>
<dbReference type="EMBL" id="CP120627">
    <property type="protein sequence ID" value="WEW54622.1"/>
    <property type="molecule type" value="Genomic_DNA"/>
</dbReference>
<feature type="region of interest" description="Disordered" evidence="1">
    <location>
        <begin position="1"/>
        <end position="37"/>
    </location>
</feature>
<gene>
    <name evidence="2" type="ORF">PRK78_000042</name>
</gene>
<accession>A0AAF0DBT9</accession>
<evidence type="ECO:0000256" key="1">
    <source>
        <dbReference type="SAM" id="MobiDB-lite"/>
    </source>
</evidence>
<protein>
    <submittedName>
        <fullName evidence="2">Uncharacterized protein</fullName>
    </submittedName>
</protein>
<proteinExistence type="predicted"/>
<dbReference type="Proteomes" id="UP001219355">
    <property type="component" value="Chromosome 1"/>
</dbReference>
<feature type="region of interest" description="Disordered" evidence="1">
    <location>
        <begin position="140"/>
        <end position="164"/>
    </location>
</feature>
<organism evidence="2 3">
    <name type="scientific">Emydomyces testavorans</name>
    <dbReference type="NCBI Taxonomy" id="2070801"/>
    <lineage>
        <taxon>Eukaryota</taxon>
        <taxon>Fungi</taxon>
        <taxon>Dikarya</taxon>
        <taxon>Ascomycota</taxon>
        <taxon>Pezizomycotina</taxon>
        <taxon>Eurotiomycetes</taxon>
        <taxon>Eurotiomycetidae</taxon>
        <taxon>Onygenales</taxon>
        <taxon>Nannizziopsiaceae</taxon>
        <taxon>Emydomyces</taxon>
    </lineage>
</organism>
<sequence length="308" mass="35446">MPSARRKEQSSGSQTTDTPGHLEAVSAREGKENKMQEERRRFLEYLPPDTHEYNYPGPQGTQAIIDQEFDNHSPFVIITNISPSEFEQLENHLPGRLDYSYALHTLLLKLSYAPQEEAADNFGGLVYSKARDMDVNRNMRFRGATDSATPDRKKQPDRSWGPRHLFQGRTANWPTVALEVAFSESREKVKRDMAWWLHQSKGAVLRAISIDIKRPSGNIYITSWERGTMPTRNHPYPDPRVVQEVKIFRPKQGQSPRVTGDALVIPFQHLTLRAPAEGEGDFIFTRDELLEIAEDVWITMDRMQERKK</sequence>
<keyword evidence="3" id="KW-1185">Reference proteome</keyword>
<reference evidence="2" key="1">
    <citation type="submission" date="2023-03" db="EMBL/GenBank/DDBJ databases">
        <title>Emydomyces testavorans Genome Sequence.</title>
        <authorList>
            <person name="Hoyer L."/>
        </authorList>
    </citation>
    <scope>NUCLEOTIDE SEQUENCE</scope>
    <source>
        <strain evidence="2">16-2883</strain>
    </source>
</reference>
<feature type="compositionally biased region" description="Basic and acidic residues" evidence="1">
    <location>
        <begin position="26"/>
        <end position="37"/>
    </location>
</feature>
<evidence type="ECO:0000313" key="3">
    <source>
        <dbReference type="Proteomes" id="UP001219355"/>
    </source>
</evidence>
<dbReference type="AlphaFoldDB" id="A0AAF0DBT9"/>